<feature type="compositionally biased region" description="Low complexity" evidence="1">
    <location>
        <begin position="305"/>
        <end position="318"/>
    </location>
</feature>
<feature type="region of interest" description="Disordered" evidence="1">
    <location>
        <begin position="447"/>
        <end position="466"/>
    </location>
</feature>
<dbReference type="InParanoid" id="A0A067MAS5"/>
<sequence length="484" mass="52808">MAKAKGGNKYRNQRVVQTRTRSSRLRKQFTDPVQNAADLKRQLDLLGLYAAKTLGDGNCLFRALSDQLYGTPDQHAALRRDIVDFMDAHKERYEAFVEDGEWLHHLENMRTLGTYGGHLELTAFAQLKRRNVKVIQPGLVYVIQWTAGGESSSDAGGSAGDAAPMSEREKRRLKREKLRDEQESQNKEPSGTVYVAYHDWEHFSSVRNLAGPHDGIPNVVEAPPPGSPTGSAAEPSPTTRPISKAKAAREVKTKGRGRPRRSDKPTASVVLEAPEATAETPPDVPLTSICPPTPAPALEDDIMHSRPSSRASSSSLSSVPPETPREGSEESPSLSPPSPKGKGHSPKRSIEDTEDGDILPASFESGRVESKRRSRDGDDPPPSSIESTLSPPSVSPASSPSSRSPSPAPASTPSSTKPAKPEPRMTRRQRKRLGLPNPKTRRVVLTVKGQRPGSKTEEPDEGPREWIEKGVGRLDVRGFRELKI</sequence>
<organism evidence="3 4">
    <name type="scientific">Botryobasidium botryosum (strain FD-172 SS1)</name>
    <dbReference type="NCBI Taxonomy" id="930990"/>
    <lineage>
        <taxon>Eukaryota</taxon>
        <taxon>Fungi</taxon>
        <taxon>Dikarya</taxon>
        <taxon>Basidiomycota</taxon>
        <taxon>Agaricomycotina</taxon>
        <taxon>Agaricomycetes</taxon>
        <taxon>Cantharellales</taxon>
        <taxon>Botryobasidiaceae</taxon>
        <taxon>Botryobasidium</taxon>
    </lineage>
</organism>
<dbReference type="STRING" id="930990.A0A067MAS5"/>
<feature type="compositionally biased region" description="Low complexity" evidence="1">
    <location>
        <begin position="149"/>
        <end position="163"/>
    </location>
</feature>
<feature type="compositionally biased region" description="Basic residues" evidence="1">
    <location>
        <begin position="1"/>
        <end position="12"/>
    </location>
</feature>
<dbReference type="Pfam" id="PF02338">
    <property type="entry name" value="OTU"/>
    <property type="match status" value="1"/>
</dbReference>
<dbReference type="GO" id="GO:0004843">
    <property type="term" value="F:cysteine-type deubiquitinase activity"/>
    <property type="evidence" value="ECO:0007669"/>
    <property type="project" value="TreeGrafter"/>
</dbReference>
<evidence type="ECO:0000256" key="1">
    <source>
        <dbReference type="SAM" id="MobiDB-lite"/>
    </source>
</evidence>
<feature type="compositionally biased region" description="Basic and acidic residues" evidence="1">
    <location>
        <begin position="177"/>
        <end position="186"/>
    </location>
</feature>
<dbReference type="InterPro" id="IPR050704">
    <property type="entry name" value="Peptidase_C85-like"/>
</dbReference>
<dbReference type="EMBL" id="KL198084">
    <property type="protein sequence ID" value="KDQ08967.1"/>
    <property type="molecule type" value="Genomic_DNA"/>
</dbReference>
<feature type="compositionally biased region" description="Basic and acidic residues" evidence="1">
    <location>
        <begin position="366"/>
        <end position="378"/>
    </location>
</feature>
<dbReference type="PANTHER" id="PTHR12419">
    <property type="entry name" value="OTU DOMAIN CONTAINING PROTEIN"/>
    <property type="match status" value="1"/>
</dbReference>
<dbReference type="HOGENOM" id="CLU_519709_0_0_1"/>
<name>A0A067MAS5_BOTB1</name>
<protein>
    <recommendedName>
        <fullName evidence="2">OTU domain-containing protein</fullName>
    </recommendedName>
</protein>
<proteinExistence type="predicted"/>
<dbReference type="PANTHER" id="PTHR12419:SF7">
    <property type="entry name" value="OTU DOMAIN-CONTAINING PROTEIN 3"/>
    <property type="match status" value="1"/>
</dbReference>
<dbReference type="GO" id="GO:0016579">
    <property type="term" value="P:protein deubiquitination"/>
    <property type="evidence" value="ECO:0007669"/>
    <property type="project" value="TreeGrafter"/>
</dbReference>
<feature type="compositionally biased region" description="Basic and acidic residues" evidence="1">
    <location>
        <begin position="454"/>
        <end position="466"/>
    </location>
</feature>
<evidence type="ECO:0000313" key="3">
    <source>
        <dbReference type="EMBL" id="KDQ08967.1"/>
    </source>
</evidence>
<feature type="region of interest" description="Disordered" evidence="1">
    <location>
        <begin position="1"/>
        <end position="24"/>
    </location>
</feature>
<gene>
    <name evidence="3" type="ORF">BOTBODRAFT_37490</name>
</gene>
<dbReference type="InterPro" id="IPR003323">
    <property type="entry name" value="OTU_dom"/>
</dbReference>
<keyword evidence="4" id="KW-1185">Reference proteome</keyword>
<dbReference type="Gene3D" id="3.90.70.80">
    <property type="match status" value="1"/>
</dbReference>
<feature type="compositionally biased region" description="Low complexity" evidence="1">
    <location>
        <begin position="387"/>
        <end position="418"/>
    </location>
</feature>
<evidence type="ECO:0000259" key="2">
    <source>
        <dbReference type="PROSITE" id="PS50802"/>
    </source>
</evidence>
<feature type="region of interest" description="Disordered" evidence="1">
    <location>
        <begin position="149"/>
        <end position="192"/>
    </location>
</feature>
<feature type="region of interest" description="Disordered" evidence="1">
    <location>
        <begin position="208"/>
        <end position="442"/>
    </location>
</feature>
<dbReference type="PROSITE" id="PS50802">
    <property type="entry name" value="OTU"/>
    <property type="match status" value="1"/>
</dbReference>
<feature type="domain" description="OTU" evidence="2">
    <location>
        <begin position="48"/>
        <end position="209"/>
    </location>
</feature>
<feature type="compositionally biased region" description="Low complexity" evidence="1">
    <location>
        <begin position="228"/>
        <end position="239"/>
    </location>
</feature>
<accession>A0A067MAS5</accession>
<dbReference type="InterPro" id="IPR038765">
    <property type="entry name" value="Papain-like_cys_pep_sf"/>
</dbReference>
<dbReference type="SUPFAM" id="SSF54001">
    <property type="entry name" value="Cysteine proteinases"/>
    <property type="match status" value="1"/>
</dbReference>
<dbReference type="AlphaFoldDB" id="A0A067MAS5"/>
<dbReference type="CDD" id="cd22756">
    <property type="entry name" value="OTU_OTUD3-like"/>
    <property type="match status" value="1"/>
</dbReference>
<reference evidence="4" key="1">
    <citation type="journal article" date="2014" name="Proc. Natl. Acad. Sci. U.S.A.">
        <title>Extensive sampling of basidiomycete genomes demonstrates inadequacy of the white-rot/brown-rot paradigm for wood decay fungi.</title>
        <authorList>
            <person name="Riley R."/>
            <person name="Salamov A.A."/>
            <person name="Brown D.W."/>
            <person name="Nagy L.G."/>
            <person name="Floudas D."/>
            <person name="Held B.W."/>
            <person name="Levasseur A."/>
            <person name="Lombard V."/>
            <person name="Morin E."/>
            <person name="Otillar R."/>
            <person name="Lindquist E.A."/>
            <person name="Sun H."/>
            <person name="LaButti K.M."/>
            <person name="Schmutz J."/>
            <person name="Jabbour D."/>
            <person name="Luo H."/>
            <person name="Baker S.E."/>
            <person name="Pisabarro A.G."/>
            <person name="Walton J.D."/>
            <person name="Blanchette R.A."/>
            <person name="Henrissat B."/>
            <person name="Martin F."/>
            <person name="Cullen D."/>
            <person name="Hibbett D.S."/>
            <person name="Grigoriev I.V."/>
        </authorList>
    </citation>
    <scope>NUCLEOTIDE SEQUENCE [LARGE SCALE GENOMIC DNA]</scope>
    <source>
        <strain evidence="4">FD-172 SS1</strain>
    </source>
</reference>
<evidence type="ECO:0000313" key="4">
    <source>
        <dbReference type="Proteomes" id="UP000027195"/>
    </source>
</evidence>
<dbReference type="Proteomes" id="UP000027195">
    <property type="component" value="Unassembled WGS sequence"/>
</dbReference>
<dbReference type="OrthoDB" id="415023at2759"/>